<evidence type="ECO:0000256" key="1">
    <source>
        <dbReference type="SAM" id="Phobius"/>
    </source>
</evidence>
<feature type="transmembrane region" description="Helical" evidence="1">
    <location>
        <begin position="12"/>
        <end position="37"/>
    </location>
</feature>
<evidence type="ECO:0000313" key="3">
    <source>
        <dbReference type="Proteomes" id="UP000718571"/>
    </source>
</evidence>
<sequence length="72" mass="7267">MEKQDKTQTRIIVAVIVVLGAVAITALVVLGSGVNAYRSDPTGNYGMMGSYGGMMTHSAMSANGSAVLGCSG</sequence>
<reference evidence="2 3" key="1">
    <citation type="submission" date="2020-09" db="EMBL/GenBank/DDBJ databases">
        <title>Genomic characterization of a novel Parvarchaeota family in acid mine drainage sediments.</title>
        <authorList>
            <person name="Luo Z.-H."/>
        </authorList>
    </citation>
    <scope>NUCLEOTIDE SEQUENCE [LARGE SCALE GENOMIC DNA]</scope>
    <source>
        <strain evidence="2">MAS1_bins.189</strain>
    </source>
</reference>
<keyword evidence="1" id="KW-1133">Transmembrane helix</keyword>
<dbReference type="Proteomes" id="UP000718571">
    <property type="component" value="Unassembled WGS sequence"/>
</dbReference>
<proteinExistence type="predicted"/>
<accession>A0A8T3UYU7</accession>
<protein>
    <submittedName>
        <fullName evidence="2">Uncharacterized protein</fullName>
    </submittedName>
</protein>
<dbReference type="EMBL" id="JADFAR010000023">
    <property type="protein sequence ID" value="MBE5728597.1"/>
    <property type="molecule type" value="Genomic_DNA"/>
</dbReference>
<name>A0A8T3UYU7_9ARCH</name>
<keyword evidence="1" id="KW-0472">Membrane</keyword>
<dbReference type="AlphaFoldDB" id="A0A8T3UYU7"/>
<organism evidence="2 3">
    <name type="scientific">Candidatus Acidifodinimicrobium mancum</name>
    <dbReference type="NCBI Taxonomy" id="2898728"/>
    <lineage>
        <taxon>Archaea</taxon>
        <taxon>Candidatus Parvarchaeota</taxon>
        <taxon>Candidatus Acidifodinimicrobiaceae</taxon>
        <taxon>Candidatus Acidifodinimicrobium</taxon>
    </lineage>
</organism>
<evidence type="ECO:0000313" key="2">
    <source>
        <dbReference type="EMBL" id="MBE5728597.1"/>
    </source>
</evidence>
<keyword evidence="1" id="KW-0812">Transmembrane</keyword>
<gene>
    <name evidence="2" type="ORF">IHE51_01935</name>
</gene>
<comment type="caution">
    <text evidence="2">The sequence shown here is derived from an EMBL/GenBank/DDBJ whole genome shotgun (WGS) entry which is preliminary data.</text>
</comment>